<sequence length="296" mass="33471">MQLFVRDLTVIDFSYLCPIRGMVGESWIVDVLLDGGLDDQNMVLDFAKVKRTIKNTIDDVADHRLLIPTACSEVRWQQQGDRVWMDFKSLSGNIHLACPAQAFALIPTEIIDFDSVNAFLQKALKEVLPDNVNGIALTLRNELHETPFYHYSHGLRKHDGNCQRIAHGHRSPINVFENGVSAPQWDEYWARRWKDIYLGSVEDLVEVDELDLSVQTLVSDDTHYGFHYVSPQGDFQLAMPKKRCEIIPHDTTVELLAEFIANTLVTEVPDSEFKVIAFEGVGKGAISVKGKQTDSE</sequence>
<evidence type="ECO:0000313" key="9">
    <source>
        <dbReference type="Proteomes" id="UP000095230"/>
    </source>
</evidence>
<evidence type="ECO:0000256" key="1">
    <source>
        <dbReference type="ARBA" id="ARBA00005061"/>
    </source>
</evidence>
<evidence type="ECO:0000256" key="6">
    <source>
        <dbReference type="ARBA" id="ARBA00048807"/>
    </source>
</evidence>
<dbReference type="STRING" id="23.BEL05_00345"/>
<evidence type="ECO:0000313" key="10">
    <source>
        <dbReference type="Proteomes" id="UP000773469"/>
    </source>
</evidence>
<dbReference type="EMBL" id="MCBT01000037">
    <property type="protein sequence ID" value="OEG73715.1"/>
    <property type="molecule type" value="Genomic_DNA"/>
</dbReference>
<dbReference type="UniPathway" id="UPA00391"/>
<dbReference type="Pfam" id="PF01242">
    <property type="entry name" value="PTPS"/>
    <property type="match status" value="1"/>
</dbReference>
<protein>
    <recommendedName>
        <fullName evidence="4">6-carboxy-5,6,7,8-tetrahydropterin synthase</fullName>
        <ecNumber evidence="3">4.1.2.50</ecNumber>
    </recommendedName>
    <alternativeName>
        <fullName evidence="5">Queuosine biosynthesis protein QueD</fullName>
    </alternativeName>
</protein>
<name>A0A1E5IT34_SHECO</name>
<dbReference type="AlphaFoldDB" id="A0A1E5IT34"/>
<proteinExistence type="inferred from homology"/>
<dbReference type="RefSeq" id="WP_069671298.1">
    <property type="nucleotide sequence ID" value="NZ_BPEU01000023.1"/>
</dbReference>
<evidence type="ECO:0000313" key="8">
    <source>
        <dbReference type="EMBL" id="OEG73715.1"/>
    </source>
</evidence>
<dbReference type="EC" id="4.1.2.50" evidence="3"/>
<comment type="catalytic activity">
    <reaction evidence="6">
        <text>7,8-dihydroneopterin 3'-triphosphate + H2O = 6-carboxy-5,6,7,8-tetrahydropterin + triphosphate + acetaldehyde + 2 H(+)</text>
        <dbReference type="Rhea" id="RHEA:27966"/>
        <dbReference type="ChEBI" id="CHEBI:15343"/>
        <dbReference type="ChEBI" id="CHEBI:15377"/>
        <dbReference type="ChEBI" id="CHEBI:15378"/>
        <dbReference type="ChEBI" id="CHEBI:18036"/>
        <dbReference type="ChEBI" id="CHEBI:58462"/>
        <dbReference type="ChEBI" id="CHEBI:61032"/>
        <dbReference type="EC" id="4.1.2.50"/>
    </reaction>
</comment>
<organism evidence="8 9">
    <name type="scientific">Shewanella colwelliana</name>
    <name type="common">Alteromonas colwelliana</name>
    <dbReference type="NCBI Taxonomy" id="23"/>
    <lineage>
        <taxon>Bacteria</taxon>
        <taxon>Pseudomonadati</taxon>
        <taxon>Pseudomonadota</taxon>
        <taxon>Gammaproteobacteria</taxon>
        <taxon>Alteromonadales</taxon>
        <taxon>Shewanellaceae</taxon>
        <taxon>Shewanella</taxon>
    </lineage>
</organism>
<accession>A0A1E5IT34</accession>
<evidence type="ECO:0000256" key="2">
    <source>
        <dbReference type="ARBA" id="ARBA00008900"/>
    </source>
</evidence>
<dbReference type="OrthoDB" id="5820615at2"/>
<comment type="pathway">
    <text evidence="1">Purine metabolism; 7-cyano-7-deazaguanine biosynthesis.</text>
</comment>
<evidence type="ECO:0000313" key="7">
    <source>
        <dbReference type="EMBL" id="GIU43775.1"/>
    </source>
</evidence>
<reference evidence="8 9" key="1">
    <citation type="submission" date="2016-07" db="EMBL/GenBank/DDBJ databases">
        <title>Whole-genome of two Shewanella species isolated from a digestive organ of sea cucumber Apostichopus japonicus Selenka 1867.</title>
        <authorList>
            <person name="Hong H.-H."/>
            <person name="Choi H."/>
            <person name="Cheon S."/>
            <person name="Oh J.-S."/>
            <person name="Lee H.-G."/>
            <person name="Park C."/>
        </authorList>
    </citation>
    <scope>NUCLEOTIDE SEQUENCE [LARGE SCALE GENOMIC DNA]</scope>
    <source>
        <strain evidence="8 9">CSB03KR</strain>
    </source>
</reference>
<evidence type="ECO:0000256" key="3">
    <source>
        <dbReference type="ARBA" id="ARBA00012982"/>
    </source>
</evidence>
<comment type="caution">
    <text evidence="8">The sequence shown here is derived from an EMBL/GenBank/DDBJ whole genome shotgun (WGS) entry which is preliminary data.</text>
</comment>
<reference evidence="7 10" key="2">
    <citation type="submission" date="2021-05" db="EMBL/GenBank/DDBJ databases">
        <title>Molecular characterization for Shewanella algae harboring chromosomal blaOXA-55-like strains isolated from clinical and environment sample.</title>
        <authorList>
            <person name="Ohama Y."/>
            <person name="Aoki K."/>
            <person name="Harada S."/>
            <person name="Moriya K."/>
            <person name="Ishii Y."/>
            <person name="Tateda K."/>
        </authorList>
    </citation>
    <scope>NUCLEOTIDE SEQUENCE [LARGE SCALE GENOMIC DNA]</scope>
    <source>
        <strain evidence="7 10">MBTL60-118</strain>
    </source>
</reference>
<evidence type="ECO:0000256" key="5">
    <source>
        <dbReference type="ARBA" id="ARBA00031449"/>
    </source>
</evidence>
<dbReference type="EMBL" id="BPEU01000023">
    <property type="protein sequence ID" value="GIU43775.1"/>
    <property type="molecule type" value="Genomic_DNA"/>
</dbReference>
<comment type="similarity">
    <text evidence="2">Belongs to the PTPS family. QueD subfamily.</text>
</comment>
<dbReference type="Proteomes" id="UP000095230">
    <property type="component" value="Unassembled WGS sequence"/>
</dbReference>
<dbReference type="SUPFAM" id="SSF55620">
    <property type="entry name" value="Tetrahydrobiopterin biosynthesis enzymes-like"/>
    <property type="match status" value="2"/>
</dbReference>
<gene>
    <name evidence="7" type="primary">queD</name>
    <name evidence="8" type="ORF">BEL05_00345</name>
    <name evidence="7" type="ORF">TUM3794_30240</name>
</gene>
<evidence type="ECO:0000256" key="4">
    <source>
        <dbReference type="ARBA" id="ARBA00018141"/>
    </source>
</evidence>
<dbReference type="InterPro" id="IPR007115">
    <property type="entry name" value="6-PTP_synth/QueD"/>
</dbReference>
<dbReference type="Gene3D" id="3.30.479.10">
    <property type="entry name" value="6-pyruvoyl tetrahydropterin synthase/QueD"/>
    <property type="match status" value="1"/>
</dbReference>
<dbReference type="InterPro" id="IPR038418">
    <property type="entry name" value="6-PTP_synth/QueD_sf"/>
</dbReference>
<dbReference type="Proteomes" id="UP000773469">
    <property type="component" value="Unassembled WGS sequence"/>
</dbReference>
<dbReference type="GO" id="GO:0070497">
    <property type="term" value="F:6-carboxytetrahydropterin synthase activity"/>
    <property type="evidence" value="ECO:0007669"/>
    <property type="project" value="UniProtKB-EC"/>
</dbReference>
<keyword evidence="10" id="KW-1185">Reference proteome</keyword>